<protein>
    <submittedName>
        <fullName evidence="1">Uncharacterized protein</fullName>
    </submittedName>
</protein>
<proteinExistence type="predicted"/>
<keyword evidence="2" id="KW-1185">Reference proteome</keyword>
<dbReference type="EMBL" id="MU277253">
    <property type="protein sequence ID" value="KAI0057087.1"/>
    <property type="molecule type" value="Genomic_DNA"/>
</dbReference>
<reference evidence="1" key="2">
    <citation type="journal article" date="2022" name="New Phytol.">
        <title>Evolutionary transition to the ectomycorrhizal habit in the genomes of a hyperdiverse lineage of mushroom-forming fungi.</title>
        <authorList>
            <person name="Looney B."/>
            <person name="Miyauchi S."/>
            <person name="Morin E."/>
            <person name="Drula E."/>
            <person name="Courty P.E."/>
            <person name="Kohler A."/>
            <person name="Kuo A."/>
            <person name="LaButti K."/>
            <person name="Pangilinan J."/>
            <person name="Lipzen A."/>
            <person name="Riley R."/>
            <person name="Andreopoulos W."/>
            <person name="He G."/>
            <person name="Johnson J."/>
            <person name="Nolan M."/>
            <person name="Tritt A."/>
            <person name="Barry K.W."/>
            <person name="Grigoriev I.V."/>
            <person name="Nagy L.G."/>
            <person name="Hibbett D."/>
            <person name="Henrissat B."/>
            <person name="Matheny P.B."/>
            <person name="Labbe J."/>
            <person name="Martin F.M."/>
        </authorList>
    </citation>
    <scope>NUCLEOTIDE SEQUENCE</scope>
    <source>
        <strain evidence="1">HHB10654</strain>
    </source>
</reference>
<organism evidence="1 2">
    <name type="scientific">Artomyces pyxidatus</name>
    <dbReference type="NCBI Taxonomy" id="48021"/>
    <lineage>
        <taxon>Eukaryota</taxon>
        <taxon>Fungi</taxon>
        <taxon>Dikarya</taxon>
        <taxon>Basidiomycota</taxon>
        <taxon>Agaricomycotina</taxon>
        <taxon>Agaricomycetes</taxon>
        <taxon>Russulales</taxon>
        <taxon>Auriscalpiaceae</taxon>
        <taxon>Artomyces</taxon>
    </lineage>
</organism>
<comment type="caution">
    <text evidence="1">The sequence shown here is derived from an EMBL/GenBank/DDBJ whole genome shotgun (WGS) entry which is preliminary data.</text>
</comment>
<accession>A0ACB8SLK9</accession>
<reference evidence="1" key="1">
    <citation type="submission" date="2021-03" db="EMBL/GenBank/DDBJ databases">
        <authorList>
            <consortium name="DOE Joint Genome Institute"/>
            <person name="Ahrendt S."/>
            <person name="Looney B.P."/>
            <person name="Miyauchi S."/>
            <person name="Morin E."/>
            <person name="Drula E."/>
            <person name="Courty P.E."/>
            <person name="Chicoki N."/>
            <person name="Fauchery L."/>
            <person name="Kohler A."/>
            <person name="Kuo A."/>
            <person name="Labutti K."/>
            <person name="Pangilinan J."/>
            <person name="Lipzen A."/>
            <person name="Riley R."/>
            <person name="Andreopoulos W."/>
            <person name="He G."/>
            <person name="Johnson J."/>
            <person name="Barry K.W."/>
            <person name="Grigoriev I.V."/>
            <person name="Nagy L."/>
            <person name="Hibbett D."/>
            <person name="Henrissat B."/>
            <person name="Matheny P.B."/>
            <person name="Labbe J."/>
            <person name="Martin F."/>
        </authorList>
    </citation>
    <scope>NUCLEOTIDE SEQUENCE</scope>
    <source>
        <strain evidence="1">HHB10654</strain>
    </source>
</reference>
<sequence>MTATCAQAPRDGEAVRSCKSKAGWRFFEALLTWSRTSMSRQPCTSPATGIYQRHVRVSRPGVNADKTSSSSRTTIYANQHALLITYHPRRPSLLSSGSWRYRAPSSSNLFRHSIQHPDPAAA</sequence>
<gene>
    <name evidence="1" type="ORF">BV25DRAFT_1469915</name>
</gene>
<dbReference type="Proteomes" id="UP000814140">
    <property type="component" value="Unassembled WGS sequence"/>
</dbReference>
<evidence type="ECO:0000313" key="2">
    <source>
        <dbReference type="Proteomes" id="UP000814140"/>
    </source>
</evidence>
<name>A0ACB8SLK9_9AGAM</name>
<evidence type="ECO:0000313" key="1">
    <source>
        <dbReference type="EMBL" id="KAI0057087.1"/>
    </source>
</evidence>